<feature type="domain" description="SLH" evidence="1">
    <location>
        <begin position="337"/>
        <end position="397"/>
    </location>
</feature>
<feature type="domain" description="SLH" evidence="1">
    <location>
        <begin position="203"/>
        <end position="268"/>
    </location>
</feature>
<accession>A0AA38CUL3</accession>
<name>A0AA38CUL3_9MICO</name>
<proteinExistence type="predicted"/>
<sequence>MVSFGDDSGHLTIAAEGATERTPSYIASVALDGEDHSATWVDVEDLRAAGDLTFDLVQDRTTTSWGKAEADRLPSVAWPDRVAPELTTVEVAATAGVASPVTLGSLALTDDRPDAPGDVPVDELLARDVPVSASLEIDGATVPVEATATDDGTAWELAAVLDLPETGTVTGTLTVAPAGERPRFAPEPFAPVTAEVTVQVRQVPLEFVDVAPDQQFAADIAWLAERGITTGWENPDGTREFRPLTPIARDAMAAFLYRLAGRPEVALPPASPFTDVTPENQFYTEIVWLSQAGISTGWGSGDGTAEFRPLEPIGRDAMAAFLYRMAQEPDTTPPAVSPFTDVTPQTQFYREITWLHGTEIATGWVGNDGTALYRPTSPINRDAMAAFLHRFDEREQR</sequence>
<evidence type="ECO:0000313" key="4">
    <source>
        <dbReference type="Proteomes" id="UP001157161"/>
    </source>
</evidence>
<evidence type="ECO:0000259" key="1">
    <source>
        <dbReference type="PROSITE" id="PS51272"/>
    </source>
</evidence>
<evidence type="ECO:0000313" key="3">
    <source>
        <dbReference type="EMBL" id="GMA33476.1"/>
    </source>
</evidence>
<dbReference type="EMBL" id="BSUM01000001">
    <property type="protein sequence ID" value="GMA33476.1"/>
    <property type="molecule type" value="Genomic_DNA"/>
</dbReference>
<dbReference type="PROSITE" id="PS51272">
    <property type="entry name" value="SLH"/>
    <property type="match status" value="3"/>
</dbReference>
<reference evidence="3" key="1">
    <citation type="journal article" date="2014" name="Int. J. Syst. Evol. Microbiol.">
        <title>Complete genome sequence of Corynebacterium casei LMG S-19264T (=DSM 44701T), isolated from a smear-ripened cheese.</title>
        <authorList>
            <consortium name="US DOE Joint Genome Institute (JGI-PGF)"/>
            <person name="Walter F."/>
            <person name="Albersmeier A."/>
            <person name="Kalinowski J."/>
            <person name="Ruckert C."/>
        </authorList>
    </citation>
    <scope>NUCLEOTIDE SEQUENCE</scope>
    <source>
        <strain evidence="3">NBRC 112290</strain>
    </source>
</reference>
<reference evidence="3" key="2">
    <citation type="submission" date="2023-02" db="EMBL/GenBank/DDBJ databases">
        <authorList>
            <person name="Sun Q."/>
            <person name="Mori K."/>
        </authorList>
    </citation>
    <scope>NUCLEOTIDE SEQUENCE</scope>
    <source>
        <strain evidence="3">NBRC 112290</strain>
    </source>
</reference>
<dbReference type="AlphaFoldDB" id="A0AA38CUL3"/>
<keyword evidence="4" id="KW-1185">Reference proteome</keyword>
<organism evidence="3 4">
    <name type="scientific">Litorihabitans aurantiacus</name>
    <dbReference type="NCBI Taxonomy" id="1930061"/>
    <lineage>
        <taxon>Bacteria</taxon>
        <taxon>Bacillati</taxon>
        <taxon>Actinomycetota</taxon>
        <taxon>Actinomycetes</taxon>
        <taxon>Micrococcales</taxon>
        <taxon>Beutenbergiaceae</taxon>
        <taxon>Litorihabitans</taxon>
    </lineage>
</organism>
<dbReference type="Gene3D" id="3.30.2080.10">
    <property type="entry name" value="GH92 mannosidase domain"/>
    <property type="match status" value="1"/>
</dbReference>
<dbReference type="EMBL" id="BSUM01000001">
    <property type="protein sequence ID" value="GMA30030.1"/>
    <property type="molecule type" value="Genomic_DNA"/>
</dbReference>
<evidence type="ECO:0000313" key="2">
    <source>
        <dbReference type="EMBL" id="GMA30030.1"/>
    </source>
</evidence>
<feature type="domain" description="SLH" evidence="1">
    <location>
        <begin position="269"/>
        <end position="336"/>
    </location>
</feature>
<protein>
    <recommendedName>
        <fullName evidence="1">SLH domain-containing protein</fullName>
    </recommendedName>
</protein>
<dbReference type="Proteomes" id="UP001157161">
    <property type="component" value="Unassembled WGS sequence"/>
</dbReference>
<gene>
    <name evidence="2" type="ORF">GCM10025875_00220</name>
    <name evidence="3" type="ORF">GCM10025875_34680</name>
</gene>
<comment type="caution">
    <text evidence="3">The sequence shown here is derived from an EMBL/GenBank/DDBJ whole genome shotgun (WGS) entry which is preliminary data.</text>
</comment>
<dbReference type="InterPro" id="IPR001119">
    <property type="entry name" value="SLH_dom"/>
</dbReference>
<dbReference type="Pfam" id="PF00395">
    <property type="entry name" value="SLH"/>
    <property type="match status" value="1"/>
</dbReference>